<dbReference type="HAMAP" id="MF_00189">
    <property type="entry name" value="YciB"/>
    <property type="match status" value="1"/>
</dbReference>
<sequence>MKFLFDLFPVALFFAAFKISEAHAQAAANVVGQVLGVVGLGAGIAAKQGPILVATLVVILATALQIGWVRLRHGRVDKMLWLSLVLVVFFGGLTLIFHDETFIKWKPTVLYWVFAAALLVSERLLNKNLIRNMLEAQMQLPEPVWRRLNLSWVGFFALMGVLNLLIAFAFHLSTEVWVNFKLFGSMGLMLAFVVIQGMFLSKYIEEKP</sequence>
<organism evidence="6">
    <name type="scientific">mine drainage metagenome</name>
    <dbReference type="NCBI Taxonomy" id="410659"/>
    <lineage>
        <taxon>unclassified sequences</taxon>
        <taxon>metagenomes</taxon>
        <taxon>ecological metagenomes</taxon>
    </lineage>
</organism>
<evidence type="ECO:0000256" key="2">
    <source>
        <dbReference type="ARBA" id="ARBA00022692"/>
    </source>
</evidence>
<feature type="transmembrane region" description="Helical" evidence="5">
    <location>
        <begin position="80"/>
        <end position="97"/>
    </location>
</feature>
<gene>
    <name evidence="6" type="primary">yciB_5</name>
    <name evidence="6" type="ORF">GALL_188000</name>
</gene>
<comment type="caution">
    <text evidence="6">The sequence shown here is derived from an EMBL/GenBank/DDBJ whole genome shotgun (WGS) entry which is preliminary data.</text>
</comment>
<reference evidence="6" key="1">
    <citation type="submission" date="2016-10" db="EMBL/GenBank/DDBJ databases">
        <title>Sequence of Gallionella enrichment culture.</title>
        <authorList>
            <person name="Poehlein A."/>
            <person name="Muehling M."/>
            <person name="Daniel R."/>
        </authorList>
    </citation>
    <scope>NUCLEOTIDE SEQUENCE</scope>
</reference>
<evidence type="ECO:0000313" key="6">
    <source>
        <dbReference type="EMBL" id="OIQ99218.1"/>
    </source>
</evidence>
<feature type="transmembrane region" description="Helical" evidence="5">
    <location>
        <begin position="48"/>
        <end position="68"/>
    </location>
</feature>
<dbReference type="PANTHER" id="PTHR36917:SF1">
    <property type="entry name" value="INNER MEMBRANE-SPANNING PROTEIN YCIB"/>
    <property type="match status" value="1"/>
</dbReference>
<feature type="transmembrane region" description="Helical" evidence="5">
    <location>
        <begin position="147"/>
        <end position="170"/>
    </location>
</feature>
<feature type="transmembrane region" description="Helical" evidence="5">
    <location>
        <begin position="109"/>
        <end position="126"/>
    </location>
</feature>
<keyword evidence="1" id="KW-1003">Cell membrane</keyword>
<dbReference type="PANTHER" id="PTHR36917">
    <property type="entry name" value="INTRACELLULAR SEPTATION PROTEIN A-RELATED"/>
    <property type="match status" value="1"/>
</dbReference>
<evidence type="ECO:0000256" key="3">
    <source>
        <dbReference type="ARBA" id="ARBA00022989"/>
    </source>
</evidence>
<proteinExistence type="inferred from homology"/>
<dbReference type="GO" id="GO:0005886">
    <property type="term" value="C:plasma membrane"/>
    <property type="evidence" value="ECO:0007669"/>
    <property type="project" value="TreeGrafter"/>
</dbReference>
<accession>A0A1J5RU49</accession>
<keyword evidence="4 5" id="KW-0472">Membrane</keyword>
<evidence type="ECO:0000256" key="1">
    <source>
        <dbReference type="ARBA" id="ARBA00022475"/>
    </source>
</evidence>
<dbReference type="NCBIfam" id="TIGR00997">
    <property type="entry name" value="ispZ"/>
    <property type="match status" value="1"/>
</dbReference>
<evidence type="ECO:0000256" key="5">
    <source>
        <dbReference type="SAM" id="Phobius"/>
    </source>
</evidence>
<dbReference type="Pfam" id="PF04279">
    <property type="entry name" value="IspA"/>
    <property type="match status" value="1"/>
</dbReference>
<keyword evidence="3 5" id="KW-1133">Transmembrane helix</keyword>
<evidence type="ECO:0000256" key="4">
    <source>
        <dbReference type="ARBA" id="ARBA00023136"/>
    </source>
</evidence>
<feature type="transmembrane region" description="Helical" evidence="5">
    <location>
        <begin position="182"/>
        <end position="200"/>
    </location>
</feature>
<keyword evidence="2 5" id="KW-0812">Transmembrane</keyword>
<protein>
    <submittedName>
        <fullName evidence="6">Intracellular septation protein</fullName>
    </submittedName>
</protein>
<dbReference type="AlphaFoldDB" id="A0A1J5RU49"/>
<dbReference type="NCBIfam" id="NF001325">
    <property type="entry name" value="PRK00259.1-3"/>
    <property type="match status" value="1"/>
</dbReference>
<dbReference type="InterPro" id="IPR006008">
    <property type="entry name" value="YciB"/>
</dbReference>
<name>A0A1J5RU49_9ZZZZ</name>
<dbReference type="EMBL" id="MLJW01000109">
    <property type="protein sequence ID" value="OIQ99218.1"/>
    <property type="molecule type" value="Genomic_DNA"/>
</dbReference>